<dbReference type="EMBL" id="CAJPDS010000067">
    <property type="protein sequence ID" value="CAF9933390.1"/>
    <property type="molecule type" value="Genomic_DNA"/>
</dbReference>
<evidence type="ECO:0000313" key="4">
    <source>
        <dbReference type="Proteomes" id="UP000664521"/>
    </source>
</evidence>
<feature type="signal peptide" evidence="2">
    <location>
        <begin position="1"/>
        <end position="20"/>
    </location>
</feature>
<keyword evidence="4" id="KW-1185">Reference proteome</keyword>
<proteinExistence type="predicted"/>
<dbReference type="PANTHER" id="PTHR42039">
    <property type="entry name" value="PUTATIVE (AFU_ORTHOLOGUE AFUA_3G02940)-RELATED"/>
    <property type="match status" value="1"/>
</dbReference>
<reference evidence="3" key="1">
    <citation type="submission" date="2021-03" db="EMBL/GenBank/DDBJ databases">
        <authorList>
            <person name="Tagirdzhanova G."/>
        </authorList>
    </citation>
    <scope>NUCLEOTIDE SEQUENCE</scope>
</reference>
<dbReference type="GO" id="GO:0005576">
    <property type="term" value="C:extracellular region"/>
    <property type="evidence" value="ECO:0007669"/>
    <property type="project" value="InterPro"/>
</dbReference>
<organism evidence="3 4">
    <name type="scientific">Heterodermia speciosa</name>
    <dbReference type="NCBI Taxonomy" id="116794"/>
    <lineage>
        <taxon>Eukaryota</taxon>
        <taxon>Fungi</taxon>
        <taxon>Dikarya</taxon>
        <taxon>Ascomycota</taxon>
        <taxon>Pezizomycotina</taxon>
        <taxon>Lecanoromycetes</taxon>
        <taxon>OSLEUM clade</taxon>
        <taxon>Lecanoromycetidae</taxon>
        <taxon>Caliciales</taxon>
        <taxon>Physciaceae</taxon>
        <taxon>Heterodermia</taxon>
    </lineage>
</organism>
<feature type="compositionally biased region" description="Low complexity" evidence="1">
    <location>
        <begin position="75"/>
        <end position="88"/>
    </location>
</feature>
<accession>A0A8H3G0A3</accession>
<dbReference type="AlphaFoldDB" id="A0A8H3G0A3"/>
<feature type="region of interest" description="Disordered" evidence="1">
    <location>
        <begin position="75"/>
        <end position="147"/>
    </location>
</feature>
<dbReference type="InterPro" id="IPR038903">
    <property type="entry name" value="Allergen_Asp_f_4"/>
</dbReference>
<evidence type="ECO:0000256" key="2">
    <source>
        <dbReference type="SAM" id="SignalP"/>
    </source>
</evidence>
<name>A0A8H3G0A3_9LECA</name>
<dbReference type="Pfam" id="PF25312">
    <property type="entry name" value="Allergen_Asp_f_4"/>
    <property type="match status" value="1"/>
</dbReference>
<evidence type="ECO:0000256" key="1">
    <source>
        <dbReference type="SAM" id="MobiDB-lite"/>
    </source>
</evidence>
<comment type="caution">
    <text evidence="3">The sequence shown here is derived from an EMBL/GenBank/DDBJ whole genome shotgun (WGS) entry which is preliminary data.</text>
</comment>
<evidence type="ECO:0008006" key="5">
    <source>
        <dbReference type="Google" id="ProtNLM"/>
    </source>
</evidence>
<sequence length="321" mass="33087">MQLSYNTLLVAALGLDCVLAQPANRQKQRRDLADVNWNDAANYAGVDWNTVKYGNGAAASTPVAAASTPVAEASTTTPVAASTTAPAAQSVYTPKKGTPIHHHHNNHNSATKATSVVASSAVPSSSASKGFGGVSSPKDNGNKDEYVGNVGVPYGSNMILLDSVDKATTYKYSNTFTNPTSDKISVIVWNKSGKDGQPQSGMSLPPTLTFSLGPNESKAVAFDENSQVAFAQDCERDPLKGNLPNCTWGEADFGDLRNGGWSGYDRSSIPNSAGNTGLLTISCEGAKTSSQGSNSFTSAAQTNAGGSLAPGPAHFSTSMGA</sequence>
<gene>
    <name evidence="3" type="ORF">HETSPECPRED_008634</name>
</gene>
<feature type="compositionally biased region" description="Low complexity" evidence="1">
    <location>
        <begin position="109"/>
        <end position="129"/>
    </location>
</feature>
<evidence type="ECO:0000313" key="3">
    <source>
        <dbReference type="EMBL" id="CAF9933390.1"/>
    </source>
</evidence>
<dbReference type="Proteomes" id="UP000664521">
    <property type="component" value="Unassembled WGS sequence"/>
</dbReference>
<feature type="compositionally biased region" description="Polar residues" evidence="1">
    <location>
        <begin position="290"/>
        <end position="305"/>
    </location>
</feature>
<keyword evidence="2" id="KW-0732">Signal</keyword>
<protein>
    <recommendedName>
        <fullName evidence="5">Allergen Asp f 4</fullName>
    </recommendedName>
</protein>
<dbReference type="GO" id="GO:0019863">
    <property type="term" value="F:IgE binding"/>
    <property type="evidence" value="ECO:0007669"/>
    <property type="project" value="InterPro"/>
</dbReference>
<dbReference type="PANTHER" id="PTHR42039:SF1">
    <property type="entry name" value="PUTATIVE (AFU_ORTHOLOGUE AFUA_3G02940)-RELATED"/>
    <property type="match status" value="1"/>
</dbReference>
<feature type="chain" id="PRO_5034157684" description="Allergen Asp f 4" evidence="2">
    <location>
        <begin position="21"/>
        <end position="321"/>
    </location>
</feature>
<feature type="region of interest" description="Disordered" evidence="1">
    <location>
        <begin position="290"/>
        <end position="321"/>
    </location>
</feature>
<dbReference type="OrthoDB" id="118256at2759"/>